<accession>A0ABR1KN50</accession>
<reference evidence="1 2" key="1">
    <citation type="submission" date="2024-04" db="EMBL/GenBank/DDBJ databases">
        <title>Phyllosticta paracitricarpa is synonymous to the EU quarantine fungus P. citricarpa based on phylogenomic analyses.</title>
        <authorList>
            <consortium name="Lawrence Berkeley National Laboratory"/>
            <person name="Van Ingen-Buijs V.A."/>
            <person name="Van Westerhoven A.C."/>
            <person name="Haridas S."/>
            <person name="Skiadas P."/>
            <person name="Martin F."/>
            <person name="Groenewald J.Z."/>
            <person name="Crous P.W."/>
            <person name="Seidl M.F."/>
        </authorList>
    </citation>
    <scope>NUCLEOTIDE SEQUENCE [LARGE SCALE GENOMIC DNA]</scope>
    <source>
        <strain evidence="1 2">CBS 123371</strain>
    </source>
</reference>
<protein>
    <submittedName>
        <fullName evidence="1">Uncharacterized protein</fullName>
    </submittedName>
</protein>
<sequence>MPCLGFQVHIPGGVAAKACSVVGGRNDAAELKHGRDVGGKACGSCCMTWRCEVGCVGRVHCCPGLWIGGVAEVESGCCSCNCLLALMICYGLLALWISSDDQRQKEQRIKQTLRCYTTKETHDTTTTRSQTALVSRQPSLLGHAPRRLLVPAHRLEAAVDGRDGHVNVELVEDPAAHVADNHVRVVVEVDEQGAHYARRQGARGAGLLVGRGRERVLGAQPSFDAVDGARVAVDDCCDFRDGRVG</sequence>
<proteinExistence type="predicted"/>
<dbReference type="EMBL" id="JBBPHU010000005">
    <property type="protein sequence ID" value="KAK7517902.1"/>
    <property type="molecule type" value="Genomic_DNA"/>
</dbReference>
<keyword evidence="2" id="KW-1185">Reference proteome</keyword>
<dbReference type="Proteomes" id="UP001363622">
    <property type="component" value="Unassembled WGS sequence"/>
</dbReference>
<name>A0ABR1KN50_9PEZI</name>
<evidence type="ECO:0000313" key="2">
    <source>
        <dbReference type="Proteomes" id="UP001363622"/>
    </source>
</evidence>
<comment type="caution">
    <text evidence="1">The sequence shown here is derived from an EMBL/GenBank/DDBJ whole genome shotgun (WGS) entry which is preliminary data.</text>
</comment>
<gene>
    <name evidence="1" type="ORF">IWZ03DRAFT_184032</name>
</gene>
<evidence type="ECO:0000313" key="1">
    <source>
        <dbReference type="EMBL" id="KAK7517902.1"/>
    </source>
</evidence>
<organism evidence="1 2">
    <name type="scientific">Phyllosticta citriasiana</name>
    <dbReference type="NCBI Taxonomy" id="595635"/>
    <lineage>
        <taxon>Eukaryota</taxon>
        <taxon>Fungi</taxon>
        <taxon>Dikarya</taxon>
        <taxon>Ascomycota</taxon>
        <taxon>Pezizomycotina</taxon>
        <taxon>Dothideomycetes</taxon>
        <taxon>Dothideomycetes incertae sedis</taxon>
        <taxon>Botryosphaeriales</taxon>
        <taxon>Phyllostictaceae</taxon>
        <taxon>Phyllosticta</taxon>
    </lineage>
</organism>